<dbReference type="RefSeq" id="XP_020433463.1">
    <property type="nucleotide sequence ID" value="XM_020576214.1"/>
</dbReference>
<dbReference type="InParanoid" id="D3BBD8"/>
<protein>
    <submittedName>
        <fullName evidence="1">Uncharacterized protein</fullName>
    </submittedName>
</protein>
<dbReference type="EMBL" id="ADBJ01000025">
    <property type="protein sequence ID" value="EFA81345.1"/>
    <property type="molecule type" value="Genomic_DNA"/>
</dbReference>
<gene>
    <name evidence="1" type="ORF">PPL_05328</name>
</gene>
<dbReference type="AlphaFoldDB" id="D3BBD8"/>
<keyword evidence="2" id="KW-1185">Reference proteome</keyword>
<dbReference type="Proteomes" id="UP000001396">
    <property type="component" value="Unassembled WGS sequence"/>
</dbReference>
<organism evidence="1 2">
    <name type="scientific">Heterostelium pallidum (strain ATCC 26659 / Pp 5 / PN500)</name>
    <name type="common">Cellular slime mold</name>
    <name type="synonym">Polysphondylium pallidum</name>
    <dbReference type="NCBI Taxonomy" id="670386"/>
    <lineage>
        <taxon>Eukaryota</taxon>
        <taxon>Amoebozoa</taxon>
        <taxon>Evosea</taxon>
        <taxon>Eumycetozoa</taxon>
        <taxon>Dictyostelia</taxon>
        <taxon>Acytosteliales</taxon>
        <taxon>Acytosteliaceae</taxon>
        <taxon>Heterostelium</taxon>
    </lineage>
</organism>
<evidence type="ECO:0000313" key="1">
    <source>
        <dbReference type="EMBL" id="EFA81345.1"/>
    </source>
</evidence>
<dbReference type="PANTHER" id="PTHR35506">
    <property type="entry name" value="OS02G0135600 PROTEIN"/>
    <property type="match status" value="1"/>
</dbReference>
<proteinExistence type="predicted"/>
<dbReference type="PANTHER" id="PTHR35506:SF1">
    <property type="entry name" value="OS02G0135600 PROTEIN"/>
    <property type="match status" value="1"/>
</dbReference>
<sequence length="278" mass="31645">MSIRCVLFWLDGILSKYEDDSSLLDGLSIGVLDKFVEEGCVGQLLSLQQHDTTSLNFSQLLGFESDSDHKVTYNTFKEKYSNLSLRLITSSQSLLQDCNTKGFDSILVNNVNCKDLLNEINKPMKEKVEMVIIHLEPVSKGLEDRRALLTTLDQTVQSLKQQQEQQQQFETYINIVISFDSPNVTVPLTEQQQSSQQSIPSTFIPPKQSTQFYNGKPVEPRQTSPMFAIYSHAPWTRKDESKSFRLDQFIRGCNGKILTIQYLKELAFKLGKIPKYGA</sequence>
<name>D3BBD8_HETP5</name>
<reference evidence="1 2" key="1">
    <citation type="journal article" date="2011" name="Genome Res.">
        <title>Phylogeny-wide analysis of social amoeba genomes highlights ancient origins for complex intercellular communication.</title>
        <authorList>
            <person name="Heidel A.J."/>
            <person name="Lawal H.M."/>
            <person name="Felder M."/>
            <person name="Schilde C."/>
            <person name="Helps N.R."/>
            <person name="Tunggal B."/>
            <person name="Rivero F."/>
            <person name="John U."/>
            <person name="Schleicher M."/>
            <person name="Eichinger L."/>
            <person name="Platzer M."/>
            <person name="Noegel A.A."/>
            <person name="Schaap P."/>
            <person name="Gloeckner G."/>
        </authorList>
    </citation>
    <scope>NUCLEOTIDE SEQUENCE [LARGE SCALE GENOMIC DNA]</scope>
    <source>
        <strain evidence="2">ATCC 26659 / Pp 5 / PN500</strain>
    </source>
</reference>
<comment type="caution">
    <text evidence="1">The sequence shown here is derived from an EMBL/GenBank/DDBJ whole genome shotgun (WGS) entry which is preliminary data.</text>
</comment>
<dbReference type="OMA" id="CESEFIN"/>
<dbReference type="GeneID" id="31360813"/>
<accession>D3BBD8</accession>
<evidence type="ECO:0000313" key="2">
    <source>
        <dbReference type="Proteomes" id="UP000001396"/>
    </source>
</evidence>